<dbReference type="InterPro" id="IPR007138">
    <property type="entry name" value="ABM_dom"/>
</dbReference>
<dbReference type="EMBL" id="FOSW01000003">
    <property type="protein sequence ID" value="SFK77381.1"/>
    <property type="molecule type" value="Genomic_DNA"/>
</dbReference>
<evidence type="ECO:0000313" key="3">
    <source>
        <dbReference type="Proteomes" id="UP000199152"/>
    </source>
</evidence>
<evidence type="ECO:0000259" key="1">
    <source>
        <dbReference type="PROSITE" id="PS51725"/>
    </source>
</evidence>
<dbReference type="OrthoDB" id="4463721at2"/>
<protein>
    <submittedName>
        <fullName evidence="2">Heme-degrading monooxygenase HmoA</fullName>
    </submittedName>
</protein>
<dbReference type="AlphaFoldDB" id="A0A1I4CBG6"/>
<keyword evidence="2" id="KW-0560">Oxidoreductase</keyword>
<accession>A0A1I4CBG6</accession>
<dbReference type="InParanoid" id="A0A1I4CBG6"/>
<sequence length="101" mass="11523">MMTVLTTSKLRPGGEAEWDAAMRERFESAQRKPGWVSGQLLTPEDDPLSRVIVGTWNSREDWMAWHDDPAFLEKRTLLERLESAPNVTRWFHVVADARAGG</sequence>
<dbReference type="InterPro" id="IPR011008">
    <property type="entry name" value="Dimeric_a/b-barrel"/>
</dbReference>
<proteinExistence type="predicted"/>
<keyword evidence="3" id="KW-1185">Reference proteome</keyword>
<dbReference type="RefSeq" id="WP_091322576.1">
    <property type="nucleotide sequence ID" value="NZ_FOSW01000003.1"/>
</dbReference>
<dbReference type="Pfam" id="PF03992">
    <property type="entry name" value="ABM"/>
    <property type="match status" value="1"/>
</dbReference>
<dbReference type="PROSITE" id="PS51725">
    <property type="entry name" value="ABM"/>
    <property type="match status" value="1"/>
</dbReference>
<reference evidence="2 3" key="1">
    <citation type="submission" date="2016-10" db="EMBL/GenBank/DDBJ databases">
        <authorList>
            <person name="de Groot N.N."/>
        </authorList>
    </citation>
    <scope>NUCLEOTIDE SEQUENCE [LARGE SCALE GENOMIC DNA]</scope>
    <source>
        <strain evidence="2 3">DSM 45317</strain>
    </source>
</reference>
<dbReference type="Gene3D" id="3.30.70.100">
    <property type="match status" value="1"/>
</dbReference>
<organism evidence="2 3">
    <name type="scientific">Geodermatophilus ruber</name>
    <dbReference type="NCBI Taxonomy" id="504800"/>
    <lineage>
        <taxon>Bacteria</taxon>
        <taxon>Bacillati</taxon>
        <taxon>Actinomycetota</taxon>
        <taxon>Actinomycetes</taxon>
        <taxon>Geodermatophilales</taxon>
        <taxon>Geodermatophilaceae</taxon>
        <taxon>Geodermatophilus</taxon>
    </lineage>
</organism>
<evidence type="ECO:0000313" key="2">
    <source>
        <dbReference type="EMBL" id="SFK77381.1"/>
    </source>
</evidence>
<dbReference type="STRING" id="504800.SAMN04488085_103392"/>
<name>A0A1I4CBG6_9ACTN</name>
<keyword evidence="2" id="KW-0503">Monooxygenase</keyword>
<feature type="domain" description="ABM" evidence="1">
    <location>
        <begin position="2"/>
        <end position="91"/>
    </location>
</feature>
<dbReference type="SUPFAM" id="SSF54909">
    <property type="entry name" value="Dimeric alpha+beta barrel"/>
    <property type="match status" value="1"/>
</dbReference>
<gene>
    <name evidence="2" type="ORF">SAMN04488085_103392</name>
</gene>
<dbReference type="Proteomes" id="UP000199152">
    <property type="component" value="Unassembled WGS sequence"/>
</dbReference>
<dbReference type="GO" id="GO:0004497">
    <property type="term" value="F:monooxygenase activity"/>
    <property type="evidence" value="ECO:0007669"/>
    <property type="project" value="UniProtKB-KW"/>
</dbReference>